<dbReference type="Proteomes" id="UP000233469">
    <property type="component" value="Unassembled WGS sequence"/>
</dbReference>
<dbReference type="InterPro" id="IPR006597">
    <property type="entry name" value="Sel1-like"/>
</dbReference>
<dbReference type="AlphaFoldDB" id="A0A2N1MW33"/>
<evidence type="ECO:0000313" key="1">
    <source>
        <dbReference type="EMBL" id="PKK65800.1"/>
    </source>
</evidence>
<dbReference type="InterPro" id="IPR011990">
    <property type="entry name" value="TPR-like_helical_dom_sf"/>
</dbReference>
<proteinExistence type="predicted"/>
<dbReference type="PANTHER" id="PTHR45011:SF1">
    <property type="entry name" value="DAP3-BINDING CELL DEATH ENHANCER 1"/>
    <property type="match status" value="1"/>
</dbReference>
<dbReference type="InterPro" id="IPR052748">
    <property type="entry name" value="ISR_Activator"/>
</dbReference>
<evidence type="ECO:0008006" key="3">
    <source>
        <dbReference type="Google" id="ProtNLM"/>
    </source>
</evidence>
<dbReference type="PANTHER" id="PTHR45011">
    <property type="entry name" value="DAP3-BINDING CELL DEATH ENHANCER 1"/>
    <property type="match status" value="1"/>
</dbReference>
<accession>A0A2N1MW33</accession>
<dbReference type="SMART" id="SM00671">
    <property type="entry name" value="SEL1"/>
    <property type="match status" value="2"/>
</dbReference>
<evidence type="ECO:0000313" key="2">
    <source>
        <dbReference type="Proteomes" id="UP000233469"/>
    </source>
</evidence>
<organism evidence="1 2">
    <name type="scientific">Rhizophagus irregularis</name>
    <dbReference type="NCBI Taxonomy" id="588596"/>
    <lineage>
        <taxon>Eukaryota</taxon>
        <taxon>Fungi</taxon>
        <taxon>Fungi incertae sedis</taxon>
        <taxon>Mucoromycota</taxon>
        <taxon>Glomeromycotina</taxon>
        <taxon>Glomeromycetes</taxon>
        <taxon>Glomerales</taxon>
        <taxon>Glomeraceae</taxon>
        <taxon>Rhizophagus</taxon>
    </lineage>
</organism>
<sequence>MRELFDIKHWYQQSAENKSSALYKLGESYELGKGVNISEIKAFYYYKQAAKSGCIYGKYKLAHYFLHGIIVDCDEKKAHNLYKEAAEGGNNDAHEILSALYEQDKETE</sequence>
<gene>
    <name evidence="1" type="ORF">RhiirC2_868645</name>
</gene>
<dbReference type="EMBL" id="LLXL01001194">
    <property type="protein sequence ID" value="PKK65800.1"/>
    <property type="molecule type" value="Genomic_DNA"/>
</dbReference>
<protein>
    <recommendedName>
        <fullName evidence="3">HCP-like protein</fullName>
    </recommendedName>
</protein>
<reference evidence="1 2" key="1">
    <citation type="submission" date="2016-04" db="EMBL/GenBank/DDBJ databases">
        <title>Genome analyses suggest a sexual origin of heterokaryosis in a supposedly ancient asexual fungus.</title>
        <authorList>
            <person name="Ropars J."/>
            <person name="Sedzielewska K."/>
            <person name="Noel J."/>
            <person name="Charron P."/>
            <person name="Farinelli L."/>
            <person name="Marton T."/>
            <person name="Kruger M."/>
            <person name="Pelin A."/>
            <person name="Brachmann A."/>
            <person name="Corradi N."/>
        </authorList>
    </citation>
    <scope>NUCLEOTIDE SEQUENCE [LARGE SCALE GENOMIC DNA]</scope>
    <source>
        <strain evidence="1 2">C2</strain>
    </source>
</reference>
<reference evidence="1 2" key="2">
    <citation type="submission" date="2017-10" db="EMBL/GenBank/DDBJ databases">
        <title>Extensive intraspecific genome diversity in a model arbuscular mycorrhizal fungus.</title>
        <authorList>
            <person name="Chen E.C.H."/>
            <person name="Morin E."/>
            <person name="Baudet D."/>
            <person name="Noel J."/>
            <person name="Ndikumana S."/>
            <person name="Charron P."/>
            <person name="St-Onge C."/>
            <person name="Giorgi J."/>
            <person name="Grigoriev I.V."/>
            <person name="Roux C."/>
            <person name="Martin F.M."/>
            <person name="Corradi N."/>
        </authorList>
    </citation>
    <scope>NUCLEOTIDE SEQUENCE [LARGE SCALE GENOMIC DNA]</scope>
    <source>
        <strain evidence="1 2">C2</strain>
    </source>
</reference>
<comment type="caution">
    <text evidence="1">The sequence shown here is derived from an EMBL/GenBank/DDBJ whole genome shotgun (WGS) entry which is preliminary data.</text>
</comment>
<dbReference type="SUPFAM" id="SSF81901">
    <property type="entry name" value="HCP-like"/>
    <property type="match status" value="1"/>
</dbReference>
<name>A0A2N1MW33_9GLOM</name>
<dbReference type="Gene3D" id="1.25.40.10">
    <property type="entry name" value="Tetratricopeptide repeat domain"/>
    <property type="match status" value="1"/>
</dbReference>
<dbReference type="Pfam" id="PF08238">
    <property type="entry name" value="Sel1"/>
    <property type="match status" value="3"/>
</dbReference>